<feature type="compositionally biased region" description="Low complexity" evidence="1">
    <location>
        <begin position="181"/>
        <end position="198"/>
    </location>
</feature>
<feature type="region of interest" description="Disordered" evidence="1">
    <location>
        <begin position="93"/>
        <end position="201"/>
    </location>
</feature>
<dbReference type="Proteomes" id="UP000279384">
    <property type="component" value="Unassembled WGS sequence"/>
</dbReference>
<name>A0A495BIP8_VOGIN</name>
<evidence type="ECO:0000256" key="1">
    <source>
        <dbReference type="SAM" id="MobiDB-lite"/>
    </source>
</evidence>
<sequence>MNYYEHHIGDYAEATAHLSFVEDAAYSRLIRKYYALEGPLPADLRAVQRLICARSEEEREAVQIVLDEFFILADDGYHNARCDEEIARYREKQEKARNSANARWSKSKTNAGNPDPALPPQSDGKPDAMPTDSEGNANASTEPCERINSECDGNAHQSPDTNTLPKGNYEREPRTRSGPMTDPAACPTTAPADLTPTPSHRGLAINMHLDLQNELGMFLANARSKGKLSADWNAEFEMWLRRRRNFGNGKDQAVSARRAPVASTTIADKNAAAFSAAREMIFGAGDGSAAEREIQP</sequence>
<accession>A0A495BIP8</accession>
<proteinExistence type="predicted"/>
<dbReference type="InterPro" id="IPR010781">
    <property type="entry name" value="DUF1376"/>
</dbReference>
<dbReference type="RefSeq" id="WP_120809854.1">
    <property type="nucleotide sequence ID" value="NZ_RBID01000011.1"/>
</dbReference>
<protein>
    <submittedName>
        <fullName evidence="2">Uncharacterized protein YdaU (DUF1376 family)</fullName>
    </submittedName>
</protein>
<gene>
    <name evidence="2" type="ORF">C8E02_0984</name>
</gene>
<evidence type="ECO:0000313" key="3">
    <source>
        <dbReference type="Proteomes" id="UP000279384"/>
    </source>
</evidence>
<feature type="compositionally biased region" description="Polar residues" evidence="1">
    <location>
        <begin position="98"/>
        <end position="112"/>
    </location>
</feature>
<evidence type="ECO:0000313" key="2">
    <source>
        <dbReference type="EMBL" id="RKQ61217.1"/>
    </source>
</evidence>
<reference evidence="2 3" key="1">
    <citation type="submission" date="2018-10" db="EMBL/GenBank/DDBJ databases">
        <title>Genomic Encyclopedia of Type Strains, Phase IV (KMG-IV): sequencing the most valuable type-strain genomes for metagenomic binning, comparative biology and taxonomic classification.</title>
        <authorList>
            <person name="Goeker M."/>
        </authorList>
    </citation>
    <scope>NUCLEOTIDE SEQUENCE [LARGE SCALE GENOMIC DNA]</scope>
    <source>
        <strain evidence="2 3">DSM 3303</strain>
    </source>
</reference>
<dbReference type="Pfam" id="PF07120">
    <property type="entry name" value="DUF1376"/>
    <property type="match status" value="1"/>
</dbReference>
<organism evidence="2 3">
    <name type="scientific">Vogesella indigofera</name>
    <name type="common">Pseudomonas indigofera</name>
    <dbReference type="NCBI Taxonomy" id="45465"/>
    <lineage>
        <taxon>Bacteria</taxon>
        <taxon>Pseudomonadati</taxon>
        <taxon>Pseudomonadota</taxon>
        <taxon>Betaproteobacteria</taxon>
        <taxon>Neisseriales</taxon>
        <taxon>Chromobacteriaceae</taxon>
        <taxon>Vogesella</taxon>
    </lineage>
</organism>
<dbReference type="AlphaFoldDB" id="A0A495BIP8"/>
<feature type="compositionally biased region" description="Polar residues" evidence="1">
    <location>
        <begin position="155"/>
        <end position="165"/>
    </location>
</feature>
<comment type="caution">
    <text evidence="2">The sequence shown here is derived from an EMBL/GenBank/DDBJ whole genome shotgun (WGS) entry which is preliminary data.</text>
</comment>
<dbReference type="EMBL" id="RBID01000011">
    <property type="protein sequence ID" value="RKQ61217.1"/>
    <property type="molecule type" value="Genomic_DNA"/>
</dbReference>